<proteinExistence type="predicted"/>
<evidence type="ECO:0000259" key="2">
    <source>
        <dbReference type="Pfam" id="PF12680"/>
    </source>
</evidence>
<evidence type="ECO:0000256" key="1">
    <source>
        <dbReference type="SAM" id="SignalP"/>
    </source>
</evidence>
<feature type="chain" id="PRO_5040311755" evidence="1">
    <location>
        <begin position="20"/>
        <end position="291"/>
    </location>
</feature>
<reference evidence="3" key="1">
    <citation type="submission" date="2020-06" db="EMBL/GenBank/DDBJ databases">
        <authorList>
            <consortium name="Plant Systems Biology data submission"/>
        </authorList>
    </citation>
    <scope>NUCLEOTIDE SEQUENCE</scope>
    <source>
        <strain evidence="3">D6</strain>
    </source>
</reference>
<dbReference type="InterPro" id="IPR037401">
    <property type="entry name" value="SnoaL-like"/>
</dbReference>
<feature type="signal peptide" evidence="1">
    <location>
        <begin position="1"/>
        <end position="19"/>
    </location>
</feature>
<keyword evidence="4" id="KW-1185">Reference proteome</keyword>
<dbReference type="AlphaFoldDB" id="A0A9N8HUR5"/>
<dbReference type="Pfam" id="PF12680">
    <property type="entry name" value="SnoaL_2"/>
    <property type="match status" value="1"/>
</dbReference>
<evidence type="ECO:0000313" key="3">
    <source>
        <dbReference type="EMBL" id="CAB9523453.1"/>
    </source>
</evidence>
<dbReference type="Proteomes" id="UP001153069">
    <property type="component" value="Unassembled WGS sequence"/>
</dbReference>
<organism evidence="3 4">
    <name type="scientific">Seminavis robusta</name>
    <dbReference type="NCBI Taxonomy" id="568900"/>
    <lineage>
        <taxon>Eukaryota</taxon>
        <taxon>Sar</taxon>
        <taxon>Stramenopiles</taxon>
        <taxon>Ochrophyta</taxon>
        <taxon>Bacillariophyta</taxon>
        <taxon>Bacillariophyceae</taxon>
        <taxon>Bacillariophycidae</taxon>
        <taxon>Naviculales</taxon>
        <taxon>Naviculaceae</taxon>
        <taxon>Seminavis</taxon>
    </lineage>
</organism>
<keyword evidence="1" id="KW-0732">Signal</keyword>
<sequence>MKFLVALLHLALLAATARADATEPDITFNGDVEDACLTPRVIADALVQALFVEFDANATAALLAPDYIQHNPGVPTGAAPVLGFIPALEASGLGIETHRTIEMGNLVAYHSTYTNASLFGGDTLVGFDVFRVEDGLVQEHWDNLQELAGPNPDGNTMTDGATMVKYLGETEYNQWLVTSFIEEVFMGGNFSALPYYISSEMYIQHNPDAANGIDGFIEAFSGALGNITYDSIEFVVAQGNFVLVGGEGTGGGFPLAFYDLFRVQDEFLVEHWDVIQAIPAPEDFAHDNGKW</sequence>
<name>A0A9N8HUR5_9STRA</name>
<evidence type="ECO:0000313" key="4">
    <source>
        <dbReference type="Proteomes" id="UP001153069"/>
    </source>
</evidence>
<comment type="caution">
    <text evidence="3">The sequence shown here is derived from an EMBL/GenBank/DDBJ whole genome shotgun (WGS) entry which is preliminary data.</text>
</comment>
<dbReference type="OrthoDB" id="197150at2759"/>
<gene>
    <name evidence="3" type="ORF">SEMRO_1418_G270980.1</name>
</gene>
<dbReference type="Gene3D" id="3.10.450.50">
    <property type="match status" value="2"/>
</dbReference>
<dbReference type="SUPFAM" id="SSF54427">
    <property type="entry name" value="NTF2-like"/>
    <property type="match status" value="2"/>
</dbReference>
<feature type="domain" description="SnoaL-like" evidence="2">
    <location>
        <begin position="50"/>
        <end position="140"/>
    </location>
</feature>
<dbReference type="InterPro" id="IPR032710">
    <property type="entry name" value="NTF2-like_dom_sf"/>
</dbReference>
<protein>
    <submittedName>
        <fullName evidence="3">Inherit from bactNOG: SnoaL-like polyketide cyclase</fullName>
    </submittedName>
</protein>
<dbReference type="EMBL" id="CAICTM010001416">
    <property type="protein sequence ID" value="CAB9523453.1"/>
    <property type="molecule type" value="Genomic_DNA"/>
</dbReference>
<accession>A0A9N8HUR5</accession>